<evidence type="ECO:0000313" key="3">
    <source>
        <dbReference type="EMBL" id="RNB56163.1"/>
    </source>
</evidence>
<evidence type="ECO:0000256" key="1">
    <source>
        <dbReference type="SAM" id="Phobius"/>
    </source>
</evidence>
<evidence type="ECO:0000259" key="2">
    <source>
        <dbReference type="PROSITE" id="PS50206"/>
    </source>
</evidence>
<feature type="transmembrane region" description="Helical" evidence="1">
    <location>
        <begin position="6"/>
        <end position="24"/>
    </location>
</feature>
<comment type="caution">
    <text evidence="3">The sequence shown here is derived from an EMBL/GenBank/DDBJ whole genome shotgun (WGS) entry which is preliminary data.</text>
</comment>
<name>A0A3M8AYR9_9BACL</name>
<dbReference type="FunFam" id="3.40.250.10:FF:000049">
    <property type="entry name" value="Phage shock protein E"/>
    <property type="match status" value="1"/>
</dbReference>
<sequence>MDFTTILLIIAYALTTWYLIARFMPVKGLENLSAEQFKERVNQKSRVMLIDVREPHEFKNGHIPSAVNIPLSELNKRVKEISPKNDILLYCRSGLRSKQAAKILKKHGFSQMAHLQGGMITWQGPTKQKG</sequence>
<organism evidence="3 4">
    <name type="scientific">Brevibacillus gelatini</name>
    <dbReference type="NCBI Taxonomy" id="1655277"/>
    <lineage>
        <taxon>Bacteria</taxon>
        <taxon>Bacillati</taxon>
        <taxon>Bacillota</taxon>
        <taxon>Bacilli</taxon>
        <taxon>Bacillales</taxon>
        <taxon>Paenibacillaceae</taxon>
        <taxon>Brevibacillus</taxon>
    </lineage>
</organism>
<dbReference type="Pfam" id="PF00581">
    <property type="entry name" value="Rhodanese"/>
    <property type="match status" value="1"/>
</dbReference>
<keyword evidence="1" id="KW-0812">Transmembrane</keyword>
<reference evidence="3 4" key="1">
    <citation type="submission" date="2018-10" db="EMBL/GenBank/DDBJ databases">
        <title>Phylogenomics of Brevibacillus.</title>
        <authorList>
            <person name="Dunlap C."/>
        </authorList>
    </citation>
    <scope>NUCLEOTIDE SEQUENCE [LARGE SCALE GENOMIC DNA]</scope>
    <source>
        <strain evidence="3 4">DSM 100115</strain>
    </source>
</reference>
<keyword evidence="4" id="KW-1185">Reference proteome</keyword>
<gene>
    <name evidence="3" type="ORF">EDM57_13105</name>
</gene>
<dbReference type="SMART" id="SM00450">
    <property type="entry name" value="RHOD"/>
    <property type="match status" value="1"/>
</dbReference>
<dbReference type="InterPro" id="IPR036873">
    <property type="entry name" value="Rhodanese-like_dom_sf"/>
</dbReference>
<evidence type="ECO:0000313" key="4">
    <source>
        <dbReference type="Proteomes" id="UP000268829"/>
    </source>
</evidence>
<feature type="domain" description="Rhodanese" evidence="2">
    <location>
        <begin position="43"/>
        <end position="129"/>
    </location>
</feature>
<protein>
    <submittedName>
        <fullName evidence="3">Rhodanese-like domain-containing protein</fullName>
    </submittedName>
</protein>
<dbReference type="SUPFAM" id="SSF52821">
    <property type="entry name" value="Rhodanese/Cell cycle control phosphatase"/>
    <property type="match status" value="1"/>
</dbReference>
<dbReference type="EMBL" id="RHHS01000030">
    <property type="protein sequence ID" value="RNB56163.1"/>
    <property type="molecule type" value="Genomic_DNA"/>
</dbReference>
<dbReference type="PROSITE" id="PS50206">
    <property type="entry name" value="RHODANESE_3"/>
    <property type="match status" value="1"/>
</dbReference>
<accession>A0A3M8AYR9</accession>
<dbReference type="PANTHER" id="PTHR43031">
    <property type="entry name" value="FAD-DEPENDENT OXIDOREDUCTASE"/>
    <property type="match status" value="1"/>
</dbReference>
<dbReference type="Proteomes" id="UP000268829">
    <property type="component" value="Unassembled WGS sequence"/>
</dbReference>
<dbReference type="InterPro" id="IPR001763">
    <property type="entry name" value="Rhodanese-like_dom"/>
</dbReference>
<keyword evidence="1" id="KW-1133">Transmembrane helix</keyword>
<dbReference type="PANTHER" id="PTHR43031:SF18">
    <property type="entry name" value="RHODANESE-RELATED SULFURTRANSFERASES"/>
    <property type="match status" value="1"/>
</dbReference>
<proteinExistence type="predicted"/>
<dbReference type="OrthoDB" id="9800872at2"/>
<dbReference type="AlphaFoldDB" id="A0A3M8AYR9"/>
<dbReference type="RefSeq" id="WP_122905194.1">
    <property type="nucleotide sequence ID" value="NZ_RHHS01000030.1"/>
</dbReference>
<dbReference type="CDD" id="cd00158">
    <property type="entry name" value="RHOD"/>
    <property type="match status" value="1"/>
</dbReference>
<dbReference type="Gene3D" id="3.40.250.10">
    <property type="entry name" value="Rhodanese-like domain"/>
    <property type="match status" value="1"/>
</dbReference>
<dbReference type="InterPro" id="IPR050229">
    <property type="entry name" value="GlpE_sulfurtransferase"/>
</dbReference>
<keyword evidence="1" id="KW-0472">Membrane</keyword>